<dbReference type="PANTHER" id="PTHR43433:SF4">
    <property type="entry name" value="NON-HEME CHLOROPEROXIDASE-RELATED"/>
    <property type="match status" value="1"/>
</dbReference>
<protein>
    <submittedName>
        <fullName evidence="2">Alpha/beta fold hydrolase</fullName>
    </submittedName>
</protein>
<dbReference type="RefSeq" id="WP_180280957.1">
    <property type="nucleotide sequence ID" value="NZ_JABFDB010000002.1"/>
</dbReference>
<gene>
    <name evidence="2" type="ORF">HND93_05620</name>
</gene>
<keyword evidence="2" id="KW-0378">Hydrolase</keyword>
<dbReference type="InterPro" id="IPR000073">
    <property type="entry name" value="AB_hydrolase_1"/>
</dbReference>
<dbReference type="PRINTS" id="PR00111">
    <property type="entry name" value="ABHYDROLASE"/>
</dbReference>
<name>A0ABX2T4I3_9PROT</name>
<comment type="caution">
    <text evidence="2">The sequence shown here is derived from an EMBL/GenBank/DDBJ whole genome shotgun (WGS) entry which is preliminary data.</text>
</comment>
<dbReference type="InterPro" id="IPR050471">
    <property type="entry name" value="AB_hydrolase"/>
</dbReference>
<dbReference type="Gene3D" id="3.40.50.1820">
    <property type="entry name" value="alpha/beta hydrolase"/>
    <property type="match status" value="1"/>
</dbReference>
<sequence>MTRPPLILLPGMPLDAALWEHQTEHLAEVAETVVGDVTGQDRMEALARAVLDTAPRRFLLAGLSLGGYVALEILRQAPERVVKLALLNTSARPDTPEQTANRRKAVDLARQGRMGAVMAGMLPRLIHPDRLCDRALVGSIQAQAERVGVDAFARQQAAIIARPDSRPGLPAIHCPTLVLCGREDAIWPVEAHAEMADAIPGARLAVIEECGHLATMERPQAATALLRDWVLYG</sequence>
<organism evidence="2 3">
    <name type="scientific">Azospirillum oleiclasticum</name>
    <dbReference type="NCBI Taxonomy" id="2735135"/>
    <lineage>
        <taxon>Bacteria</taxon>
        <taxon>Pseudomonadati</taxon>
        <taxon>Pseudomonadota</taxon>
        <taxon>Alphaproteobacteria</taxon>
        <taxon>Rhodospirillales</taxon>
        <taxon>Azospirillaceae</taxon>
        <taxon>Azospirillum</taxon>
    </lineage>
</organism>
<dbReference type="GO" id="GO:0016787">
    <property type="term" value="F:hydrolase activity"/>
    <property type="evidence" value="ECO:0007669"/>
    <property type="project" value="UniProtKB-KW"/>
</dbReference>
<dbReference type="InterPro" id="IPR029058">
    <property type="entry name" value="AB_hydrolase_fold"/>
</dbReference>
<dbReference type="SUPFAM" id="SSF53474">
    <property type="entry name" value="alpha/beta-Hydrolases"/>
    <property type="match status" value="1"/>
</dbReference>
<proteinExistence type="predicted"/>
<evidence type="ECO:0000313" key="2">
    <source>
        <dbReference type="EMBL" id="NYZ19183.1"/>
    </source>
</evidence>
<dbReference type="EMBL" id="JABFDB010000002">
    <property type="protein sequence ID" value="NYZ19183.1"/>
    <property type="molecule type" value="Genomic_DNA"/>
</dbReference>
<evidence type="ECO:0000259" key="1">
    <source>
        <dbReference type="Pfam" id="PF12697"/>
    </source>
</evidence>
<keyword evidence="3" id="KW-1185">Reference proteome</keyword>
<dbReference type="PANTHER" id="PTHR43433">
    <property type="entry name" value="HYDROLASE, ALPHA/BETA FOLD FAMILY PROTEIN"/>
    <property type="match status" value="1"/>
</dbReference>
<feature type="domain" description="AB hydrolase-1" evidence="1">
    <location>
        <begin position="6"/>
        <end position="223"/>
    </location>
</feature>
<accession>A0ABX2T4I3</accession>
<dbReference type="Pfam" id="PF12697">
    <property type="entry name" value="Abhydrolase_6"/>
    <property type="match status" value="1"/>
</dbReference>
<dbReference type="Proteomes" id="UP000584642">
    <property type="component" value="Unassembled WGS sequence"/>
</dbReference>
<evidence type="ECO:0000313" key="3">
    <source>
        <dbReference type="Proteomes" id="UP000584642"/>
    </source>
</evidence>
<reference evidence="2 3" key="1">
    <citation type="submission" date="2020-05" db="EMBL/GenBank/DDBJ databases">
        <title>Azospirillum oleiclasticum sp. nov, a nitrogen-fixing and heavy crude oil-emulsifying bacterium isolated from the crude oil of Yumen Oilfield.</title>
        <authorList>
            <person name="Wu D."/>
            <person name="Cai M."/>
            <person name="Zhang X."/>
        </authorList>
    </citation>
    <scope>NUCLEOTIDE SEQUENCE [LARGE SCALE GENOMIC DNA]</scope>
    <source>
        <strain evidence="2 3">ROY-1-1-2</strain>
    </source>
</reference>